<keyword evidence="7" id="KW-1185">Reference proteome</keyword>
<evidence type="ECO:0000313" key="6">
    <source>
        <dbReference type="EMBL" id="KAJ8912192.1"/>
    </source>
</evidence>
<dbReference type="InterPro" id="IPR017853">
    <property type="entry name" value="GH"/>
</dbReference>
<dbReference type="PANTHER" id="PTHR21040">
    <property type="entry name" value="BCDNA.GH04120"/>
    <property type="match status" value="1"/>
</dbReference>
<evidence type="ECO:0000256" key="1">
    <source>
        <dbReference type="ARBA" id="ARBA00001231"/>
    </source>
</evidence>
<dbReference type="GO" id="GO:0004563">
    <property type="term" value="F:beta-N-acetylhexosaminidase activity"/>
    <property type="evidence" value="ECO:0007669"/>
    <property type="project" value="UniProtKB-EC"/>
</dbReference>
<gene>
    <name evidence="6" type="ORF">NQ315_003796</name>
</gene>
<comment type="catalytic activity">
    <reaction evidence="1">
        <text>Hydrolysis of terminal non-reducing N-acetyl-D-hexosamine residues in N-acetyl-beta-D-hexosaminides.</text>
        <dbReference type="EC" id="3.2.1.52"/>
    </reaction>
</comment>
<sequence>MDNLTFGTQRLVHIDLKGAPPRITFFEKLSNIWLFPIFQFFPFIKDLGATGILLEWEDTFPFTKELIQIGGLSTSAQVSGAPYSLEEARQLLNLASDCDLLVIPLVQTFGHMEFVLKHEQWRGLREVESYPSSMCPSNSETMSLVRSLVKQIVVFHPNLSYLHIGGDEIWHMGLCPACQKRIQTSKYGRAGLYLDHITEVAQYIKDNYPNLKIIIWDDMLRNIDLHILQDYYVGNLVEPMIWHYNSSETFQLGGLLWEKYSNIFSNVWGATAFKGATSSCQLIPVTKYHTSNHEAWLTELGVHGGKILNFKGIALTGWSRFDHYATLCELLPCGIPSLSLCLKTWLAGGFSSAIQDSVGKLLGYNDTFPHPDYMYLRPVLPLPQLTFPGWQVLVGFEWLANLRTRYKNIANSDQIQTWFNPWQVANNYTNPMQIDTILPVITDILVEITSIENYLKANLEHFFYPHTIEELIGTFIVPIKQHLKQIKSDCETQLSLGCRVRGYKRL</sequence>
<dbReference type="EMBL" id="JANEYG010000142">
    <property type="protein sequence ID" value="KAJ8912192.1"/>
    <property type="molecule type" value="Genomic_DNA"/>
</dbReference>
<protein>
    <recommendedName>
        <fullName evidence="3">beta-N-acetylhexosaminidase</fullName>
        <ecNumber evidence="3">3.2.1.52</ecNumber>
    </recommendedName>
</protein>
<dbReference type="Gene3D" id="3.20.20.80">
    <property type="entry name" value="Glycosidases"/>
    <property type="match status" value="1"/>
</dbReference>
<comment type="caution">
    <text evidence="6">The sequence shown here is derived from an EMBL/GenBank/DDBJ whole genome shotgun (WGS) entry which is preliminary data.</text>
</comment>
<dbReference type="SUPFAM" id="SSF51445">
    <property type="entry name" value="(Trans)glycosidases"/>
    <property type="match status" value="1"/>
</dbReference>
<dbReference type="AlphaFoldDB" id="A0AAV8VDT0"/>
<dbReference type="CDD" id="cd06565">
    <property type="entry name" value="GH20_GcnA-like"/>
    <property type="match status" value="1"/>
</dbReference>
<evidence type="ECO:0000256" key="3">
    <source>
        <dbReference type="ARBA" id="ARBA00012663"/>
    </source>
</evidence>
<accession>A0AAV8VDT0</accession>
<evidence type="ECO:0000259" key="5">
    <source>
        <dbReference type="Pfam" id="PF00728"/>
    </source>
</evidence>
<dbReference type="InterPro" id="IPR015883">
    <property type="entry name" value="Glyco_hydro_20_cat"/>
</dbReference>
<keyword evidence="4" id="KW-0378">Hydrolase</keyword>
<reference evidence="6 7" key="1">
    <citation type="journal article" date="2023" name="Insect Mol. Biol.">
        <title>Genome sequencing provides insights into the evolution of gene families encoding plant cell wall-degrading enzymes in longhorned beetles.</title>
        <authorList>
            <person name="Shin N.R."/>
            <person name="Okamura Y."/>
            <person name="Kirsch R."/>
            <person name="Pauchet Y."/>
        </authorList>
    </citation>
    <scope>NUCLEOTIDE SEQUENCE [LARGE SCALE GENOMIC DNA]</scope>
    <source>
        <strain evidence="6">EAD_L_NR</strain>
    </source>
</reference>
<dbReference type="PANTHER" id="PTHR21040:SF8">
    <property type="entry name" value="BCDNA.GH04120"/>
    <property type="match status" value="1"/>
</dbReference>
<dbReference type="EC" id="3.2.1.52" evidence="3"/>
<comment type="similarity">
    <text evidence="2">Belongs to the glycosyl hydrolase 20 family.</text>
</comment>
<dbReference type="Pfam" id="PF00728">
    <property type="entry name" value="Glyco_hydro_20"/>
    <property type="match status" value="1"/>
</dbReference>
<proteinExistence type="inferred from homology"/>
<dbReference type="GO" id="GO:0005975">
    <property type="term" value="P:carbohydrate metabolic process"/>
    <property type="evidence" value="ECO:0007669"/>
    <property type="project" value="InterPro"/>
</dbReference>
<evidence type="ECO:0000313" key="7">
    <source>
        <dbReference type="Proteomes" id="UP001159042"/>
    </source>
</evidence>
<dbReference type="InterPro" id="IPR038901">
    <property type="entry name" value="HEXDC-like"/>
</dbReference>
<feature type="domain" description="Glycoside hydrolase family 20 catalytic" evidence="5">
    <location>
        <begin position="65"/>
        <end position="231"/>
    </location>
</feature>
<organism evidence="6 7">
    <name type="scientific">Exocentrus adspersus</name>
    <dbReference type="NCBI Taxonomy" id="1586481"/>
    <lineage>
        <taxon>Eukaryota</taxon>
        <taxon>Metazoa</taxon>
        <taxon>Ecdysozoa</taxon>
        <taxon>Arthropoda</taxon>
        <taxon>Hexapoda</taxon>
        <taxon>Insecta</taxon>
        <taxon>Pterygota</taxon>
        <taxon>Neoptera</taxon>
        <taxon>Endopterygota</taxon>
        <taxon>Coleoptera</taxon>
        <taxon>Polyphaga</taxon>
        <taxon>Cucujiformia</taxon>
        <taxon>Chrysomeloidea</taxon>
        <taxon>Cerambycidae</taxon>
        <taxon>Lamiinae</taxon>
        <taxon>Acanthocinini</taxon>
        <taxon>Exocentrus</taxon>
    </lineage>
</organism>
<name>A0AAV8VDT0_9CUCU</name>
<dbReference type="Proteomes" id="UP001159042">
    <property type="component" value="Unassembled WGS sequence"/>
</dbReference>
<evidence type="ECO:0000256" key="4">
    <source>
        <dbReference type="ARBA" id="ARBA00022801"/>
    </source>
</evidence>
<evidence type="ECO:0000256" key="2">
    <source>
        <dbReference type="ARBA" id="ARBA00006285"/>
    </source>
</evidence>